<proteinExistence type="inferred from homology"/>
<evidence type="ECO:0000313" key="4">
    <source>
        <dbReference type="RefSeq" id="XP_005064168.1"/>
    </source>
</evidence>
<dbReference type="Pfam" id="PF09811">
    <property type="entry name" value="Yae1_N"/>
    <property type="match status" value="1"/>
</dbReference>
<protein>
    <submittedName>
        <fullName evidence="4">Protein LTO1 homolog isoform X2</fullName>
    </submittedName>
</protein>
<reference evidence="4" key="1">
    <citation type="submission" date="2025-08" db="UniProtKB">
        <authorList>
            <consortium name="RefSeq"/>
        </authorList>
    </citation>
    <scope>IDENTIFICATION</scope>
    <source>
        <tissue evidence="4">Liver</tissue>
    </source>
</reference>
<dbReference type="STRING" id="10036.ENSMAUP00000020739"/>
<gene>
    <name evidence="4" type="primary">Lto1</name>
</gene>
<dbReference type="PANTHER" id="PTHR28532:SF1">
    <property type="entry name" value="ORAL CANCER OVEREXPRESSED 1"/>
    <property type="match status" value="1"/>
</dbReference>
<dbReference type="InterPro" id="IPR052436">
    <property type="entry name" value="LTO1_adapter"/>
</dbReference>
<dbReference type="GeneID" id="101837824"/>
<dbReference type="RefSeq" id="XP_005064168.1">
    <property type="nucleotide sequence ID" value="XM_005064111.4"/>
</dbReference>
<name>A0A1U7QBK1_MESAU</name>
<feature type="domain" description="Essential protein Yae1 N-terminal" evidence="2">
    <location>
        <begin position="22"/>
        <end position="60"/>
    </location>
</feature>
<evidence type="ECO:0000313" key="3">
    <source>
        <dbReference type="Proteomes" id="UP000886700"/>
    </source>
</evidence>
<dbReference type="CTD" id="220064"/>
<comment type="similarity">
    <text evidence="1">Belongs to the LTO1 family.</text>
</comment>
<evidence type="ECO:0000259" key="2">
    <source>
        <dbReference type="Pfam" id="PF09811"/>
    </source>
</evidence>
<sequence length="137" mass="15463">MAVEQDMFDTVVMADERFHGEGYQEGYEEGSNLGIVEGRRYGTLHGAKIGSEIGCYRGFALAWKCLLHSSAVEKDSRKMKVVEALIALLQHFPYDDPTYERLHEDLDRIRGKFRQLCSLLNVQPDFKVTAGDSGLAF</sequence>
<organism evidence="3 4">
    <name type="scientific">Mesocricetus auratus</name>
    <name type="common">Golden hamster</name>
    <dbReference type="NCBI Taxonomy" id="10036"/>
    <lineage>
        <taxon>Eukaryota</taxon>
        <taxon>Metazoa</taxon>
        <taxon>Chordata</taxon>
        <taxon>Craniata</taxon>
        <taxon>Vertebrata</taxon>
        <taxon>Euteleostomi</taxon>
        <taxon>Mammalia</taxon>
        <taxon>Eutheria</taxon>
        <taxon>Euarchontoglires</taxon>
        <taxon>Glires</taxon>
        <taxon>Rodentia</taxon>
        <taxon>Myomorpha</taxon>
        <taxon>Muroidea</taxon>
        <taxon>Cricetidae</taxon>
        <taxon>Cricetinae</taxon>
        <taxon>Mesocricetus</taxon>
    </lineage>
</organism>
<keyword evidence="3" id="KW-1185">Reference proteome</keyword>
<evidence type="ECO:0000256" key="1">
    <source>
        <dbReference type="ARBA" id="ARBA00038090"/>
    </source>
</evidence>
<dbReference type="AlphaFoldDB" id="A0A1U7QBK1"/>
<dbReference type="Proteomes" id="UP000886700">
    <property type="component" value="Unplaced"/>
</dbReference>
<dbReference type="KEGG" id="maua:101837824"/>
<dbReference type="PANTHER" id="PTHR28532">
    <property type="entry name" value="GEO13458P1"/>
    <property type="match status" value="1"/>
</dbReference>
<dbReference type="InterPro" id="IPR019191">
    <property type="entry name" value="Essential_protein_Yae1_N"/>
</dbReference>
<dbReference type="eggNOG" id="KOG4595">
    <property type="taxonomic scope" value="Eukaryota"/>
</dbReference>
<dbReference type="OrthoDB" id="48036at2759"/>
<accession>A0A1U7QBK1</accession>